<dbReference type="InterPro" id="IPR043906">
    <property type="entry name" value="Gfo/Idh/MocA_OxRdtase_bact_C"/>
</dbReference>
<gene>
    <name evidence="3" type="ORF">THTE_2613</name>
</gene>
<dbReference type="InterPro" id="IPR036291">
    <property type="entry name" value="NAD(P)-bd_dom_sf"/>
</dbReference>
<dbReference type="PANTHER" id="PTHR43818:SF10">
    <property type="entry name" value="NADH-DEPENDENT DEHYDROGENASE-RELATED"/>
    <property type="match status" value="1"/>
</dbReference>
<dbReference type="RefSeq" id="WP_095415339.1">
    <property type="nucleotide sequence ID" value="NZ_CP018477.1"/>
</dbReference>
<feature type="domain" description="Gfo/Idh/MocA-like oxidoreductase N-terminal" evidence="1">
    <location>
        <begin position="40"/>
        <end position="157"/>
    </location>
</feature>
<dbReference type="PROSITE" id="PS51318">
    <property type="entry name" value="TAT"/>
    <property type="match status" value="1"/>
</dbReference>
<keyword evidence="4" id="KW-1185">Reference proteome</keyword>
<evidence type="ECO:0000259" key="2">
    <source>
        <dbReference type="Pfam" id="PF19051"/>
    </source>
</evidence>
<evidence type="ECO:0000313" key="3">
    <source>
        <dbReference type="EMBL" id="ASV75215.1"/>
    </source>
</evidence>
<dbReference type="Pfam" id="PF01408">
    <property type="entry name" value="GFO_IDH_MocA"/>
    <property type="match status" value="1"/>
</dbReference>
<dbReference type="SUPFAM" id="SSF51735">
    <property type="entry name" value="NAD(P)-binding Rossmann-fold domains"/>
    <property type="match status" value="1"/>
</dbReference>
<dbReference type="Pfam" id="PF19051">
    <property type="entry name" value="GFO_IDH_MocA_C2"/>
    <property type="match status" value="1"/>
</dbReference>
<dbReference type="Proteomes" id="UP000215086">
    <property type="component" value="Chromosome"/>
</dbReference>
<dbReference type="GO" id="GO:0000166">
    <property type="term" value="F:nucleotide binding"/>
    <property type="evidence" value="ECO:0007669"/>
    <property type="project" value="InterPro"/>
</dbReference>
<dbReference type="KEGG" id="ttf:THTE_2613"/>
<evidence type="ECO:0000313" key="4">
    <source>
        <dbReference type="Proteomes" id="UP000215086"/>
    </source>
</evidence>
<dbReference type="InterPro" id="IPR000683">
    <property type="entry name" value="Gfo/Idh/MocA-like_OxRdtase_N"/>
</dbReference>
<dbReference type="PANTHER" id="PTHR43818">
    <property type="entry name" value="BCDNA.GH03377"/>
    <property type="match status" value="1"/>
</dbReference>
<dbReference type="InterPro" id="IPR050463">
    <property type="entry name" value="Gfo/Idh/MocA_oxidrdct_glycsds"/>
</dbReference>
<accession>A0A286RGW3</accession>
<reference evidence="3 4" key="1">
    <citation type="journal article" name="Front. Microbiol.">
        <title>Sugar Metabolism of the First Thermophilic Planctomycete Thermogutta terrifontis: Comparative Genomic and Transcriptomic Approaches.</title>
        <authorList>
            <person name="Elcheninov A.G."/>
            <person name="Menzel P."/>
            <person name="Gudbergsdottir S.R."/>
            <person name="Slesarev A.I."/>
            <person name="Kadnikov V.V."/>
            <person name="Krogh A."/>
            <person name="Bonch-Osmolovskaya E.A."/>
            <person name="Peng X."/>
            <person name="Kublanov I.V."/>
        </authorList>
    </citation>
    <scope>NUCLEOTIDE SEQUENCE [LARGE SCALE GENOMIC DNA]</scope>
    <source>
        <strain evidence="3 4">R1</strain>
    </source>
</reference>
<sequence length="445" mass="49192">MAFRSSRREFLQTSAVIGIGYWVAGGVRAEESKSPNEKIQFACIGVGGKGQSDSADAGNAGVVVAICDVDDRTLDAAAKRFTNAKKYYDFRKLFDEMADKIDAVTVSTPDHTHAAASLLAMRLGKHCFCQKPLTRTIYEARLMGQVAREKKVQTQMGNQGTANPALRRAAALLKKNILGTVKEVHVWTNRPIWPQGGTRAPEQPVPPYLHWEEWIGPAKFRPYAPGYHPFSWRGWWDFGTGALGDMACHTLNMPYAGLDLRDPVSVQAETSGHNRDSFPKWSIITYEFAANDWRPGLTLKWYDGGKLPPKELFKEFDDPSAPTASGALIIGDKGKMYAPGDYCDRFVIVPKDLTVPEVEFERSPGHFEEWVLAIKTGKPAMSNFPDYASPLTETVLLGNLAVWVANEPGVGPKVEWDAANLKAKNISGLEELIKPVYRPGYTLDA</sequence>
<protein>
    <submittedName>
        <fullName evidence="3">Putative NADH-dependent dehydrogenase</fullName>
    </submittedName>
</protein>
<dbReference type="EMBL" id="CP018477">
    <property type="protein sequence ID" value="ASV75215.1"/>
    <property type="molecule type" value="Genomic_DNA"/>
</dbReference>
<feature type="domain" description="Gfo/Idh/MocA-like oxidoreductase bacterial type C-terminal" evidence="2">
    <location>
        <begin position="180"/>
        <end position="289"/>
    </location>
</feature>
<dbReference type="AlphaFoldDB" id="A0A286RGW3"/>
<name>A0A286RGW3_9BACT</name>
<dbReference type="Gene3D" id="3.30.360.10">
    <property type="entry name" value="Dihydrodipicolinate Reductase, domain 2"/>
    <property type="match status" value="1"/>
</dbReference>
<dbReference type="OrthoDB" id="255433at2"/>
<dbReference type="InterPro" id="IPR006311">
    <property type="entry name" value="TAT_signal"/>
</dbReference>
<organism evidence="3 4">
    <name type="scientific">Thermogutta terrifontis</name>
    <dbReference type="NCBI Taxonomy" id="1331910"/>
    <lineage>
        <taxon>Bacteria</taxon>
        <taxon>Pseudomonadati</taxon>
        <taxon>Planctomycetota</taxon>
        <taxon>Planctomycetia</taxon>
        <taxon>Pirellulales</taxon>
        <taxon>Thermoguttaceae</taxon>
        <taxon>Thermogutta</taxon>
    </lineage>
</organism>
<evidence type="ECO:0000259" key="1">
    <source>
        <dbReference type="Pfam" id="PF01408"/>
    </source>
</evidence>
<dbReference type="SUPFAM" id="SSF55347">
    <property type="entry name" value="Glyceraldehyde-3-phosphate dehydrogenase-like, C-terminal domain"/>
    <property type="match status" value="1"/>
</dbReference>
<dbReference type="Gene3D" id="3.40.50.720">
    <property type="entry name" value="NAD(P)-binding Rossmann-like Domain"/>
    <property type="match status" value="1"/>
</dbReference>
<proteinExistence type="predicted"/>